<evidence type="ECO:0000313" key="2">
    <source>
        <dbReference type="WBParaSite" id="Minc3s00134g05655"/>
    </source>
</evidence>
<dbReference type="InterPro" id="IPR006954">
    <property type="entry name" value="Mlt-10-like"/>
</dbReference>
<dbReference type="Proteomes" id="UP000887563">
    <property type="component" value="Unplaced"/>
</dbReference>
<dbReference type="AlphaFoldDB" id="A0A914KVW8"/>
<accession>A0A914KVW8</accession>
<keyword evidence="1" id="KW-1185">Reference proteome</keyword>
<protein>
    <submittedName>
        <fullName evidence="2">Uncharacterized protein</fullName>
    </submittedName>
</protein>
<name>A0A914KVW8_MELIC</name>
<dbReference type="WBParaSite" id="Minc3s00134g05655">
    <property type="protein sequence ID" value="Minc3s00134g05655"/>
    <property type="gene ID" value="Minc3s00134g05655"/>
</dbReference>
<dbReference type="Pfam" id="PF04870">
    <property type="entry name" value="Moulting_cycle"/>
    <property type="match status" value="1"/>
</dbReference>
<sequence>MISGPVGFSSKDQQMWLDLILEASGVLESAKKIEEELNATSSLTNSTSSEFILPKQFNTTRYEKEIRTKDGTPLFFTKENITSNYIKISKLIEGGFSFFPLLLHQQAYN</sequence>
<evidence type="ECO:0000313" key="1">
    <source>
        <dbReference type="Proteomes" id="UP000887563"/>
    </source>
</evidence>
<organism evidence="1 2">
    <name type="scientific">Meloidogyne incognita</name>
    <name type="common">Southern root-knot nematode worm</name>
    <name type="synonym">Oxyuris incognita</name>
    <dbReference type="NCBI Taxonomy" id="6306"/>
    <lineage>
        <taxon>Eukaryota</taxon>
        <taxon>Metazoa</taxon>
        <taxon>Ecdysozoa</taxon>
        <taxon>Nematoda</taxon>
        <taxon>Chromadorea</taxon>
        <taxon>Rhabditida</taxon>
        <taxon>Tylenchina</taxon>
        <taxon>Tylenchomorpha</taxon>
        <taxon>Tylenchoidea</taxon>
        <taxon>Meloidogynidae</taxon>
        <taxon>Meloidogyninae</taxon>
        <taxon>Meloidogyne</taxon>
        <taxon>Meloidogyne incognita group</taxon>
    </lineage>
</organism>
<proteinExistence type="predicted"/>
<reference evidence="2" key="1">
    <citation type="submission" date="2022-11" db="UniProtKB">
        <authorList>
            <consortium name="WormBaseParasite"/>
        </authorList>
    </citation>
    <scope>IDENTIFICATION</scope>
</reference>